<keyword evidence="1" id="KW-0808">Transferase</keyword>
<dbReference type="AlphaFoldDB" id="A0A437MVE1"/>
<reference evidence="2 3" key="1">
    <citation type="submission" date="2019-01" db="EMBL/GenBank/DDBJ databases">
        <authorList>
            <person name="Chen W.-M."/>
        </authorList>
    </citation>
    <scope>NUCLEOTIDE SEQUENCE [LARGE SCALE GENOMIC DNA]</scope>
    <source>
        <strain evidence="2 3">YBJ-36</strain>
    </source>
</reference>
<proteinExistence type="predicted"/>
<sequence length="283" mass="32443">MPKISDLQLYNDTCFDCSKLVANRYSTSFSLGIKAFSKKFRAPIYAIYGFVRCADEIVDTFHNHDKETLIADFKAETYKAIAQGLSLNPVLHAFQAVVNKYDINPELIEAFLTSMEMDLYATSYDEETYHAYIYGSAEVVGLMCLKVFCENDDELYRSLMPMACSLGAAFQKINFLRDVKADKEERGRVYFPGIDLKNFTEQDKKNIELDIERDFNDAFEGIKKLPAGARLGVYIAYVYYKQLFKKISCTPADDILQKRIRISDRRKVALYAQAILQQKLNAI</sequence>
<dbReference type="Pfam" id="PF00494">
    <property type="entry name" value="SQS_PSY"/>
    <property type="match status" value="1"/>
</dbReference>
<dbReference type="PANTHER" id="PTHR31480">
    <property type="entry name" value="BIFUNCTIONAL LYCOPENE CYCLASE/PHYTOENE SYNTHASE"/>
    <property type="match status" value="1"/>
</dbReference>
<dbReference type="InterPro" id="IPR033904">
    <property type="entry name" value="Trans_IPPS_HH"/>
</dbReference>
<dbReference type="Gene3D" id="1.10.600.10">
    <property type="entry name" value="Farnesyl Diphosphate Synthase"/>
    <property type="match status" value="1"/>
</dbReference>
<dbReference type="GO" id="GO:0016117">
    <property type="term" value="P:carotenoid biosynthetic process"/>
    <property type="evidence" value="ECO:0007669"/>
    <property type="project" value="UniProtKB-ARBA"/>
</dbReference>
<dbReference type="InterPro" id="IPR044843">
    <property type="entry name" value="Trans_IPPS_bact-type"/>
</dbReference>
<dbReference type="InterPro" id="IPR019845">
    <property type="entry name" value="Squalene/phytoene_synthase_CS"/>
</dbReference>
<dbReference type="SUPFAM" id="SSF48576">
    <property type="entry name" value="Terpenoid synthases"/>
    <property type="match status" value="1"/>
</dbReference>
<protein>
    <submittedName>
        <fullName evidence="2">Phytoene/squalene synthase family protein</fullName>
    </submittedName>
</protein>
<dbReference type="RefSeq" id="WP_127703975.1">
    <property type="nucleotide sequence ID" value="NZ_SACK01000002.1"/>
</dbReference>
<dbReference type="CDD" id="cd00683">
    <property type="entry name" value="Trans_IPPS_HH"/>
    <property type="match status" value="1"/>
</dbReference>
<dbReference type="EMBL" id="SACK01000002">
    <property type="protein sequence ID" value="RVU01603.1"/>
    <property type="molecule type" value="Genomic_DNA"/>
</dbReference>
<dbReference type="InterPro" id="IPR002060">
    <property type="entry name" value="Squ/phyt_synthse"/>
</dbReference>
<comment type="caution">
    <text evidence="2">The sequence shown here is derived from an EMBL/GenBank/DDBJ whole genome shotgun (WGS) entry which is preliminary data.</text>
</comment>
<organism evidence="2 3">
    <name type="scientific">Mucilaginibacter limnophilus</name>
    <dbReference type="NCBI Taxonomy" id="1932778"/>
    <lineage>
        <taxon>Bacteria</taxon>
        <taxon>Pseudomonadati</taxon>
        <taxon>Bacteroidota</taxon>
        <taxon>Sphingobacteriia</taxon>
        <taxon>Sphingobacteriales</taxon>
        <taxon>Sphingobacteriaceae</taxon>
        <taxon>Mucilaginibacter</taxon>
    </lineage>
</organism>
<gene>
    <name evidence="2" type="ORF">EOD41_06455</name>
</gene>
<dbReference type="SFLD" id="SFLDG01018">
    <property type="entry name" value="Squalene/Phytoene_Synthase_Lik"/>
    <property type="match status" value="1"/>
</dbReference>
<evidence type="ECO:0000256" key="1">
    <source>
        <dbReference type="ARBA" id="ARBA00022679"/>
    </source>
</evidence>
<dbReference type="InterPro" id="IPR008949">
    <property type="entry name" value="Isoprenoid_synthase_dom_sf"/>
</dbReference>
<evidence type="ECO:0000313" key="2">
    <source>
        <dbReference type="EMBL" id="RVU01603.1"/>
    </source>
</evidence>
<dbReference type="OrthoDB" id="9787280at2"/>
<dbReference type="PROSITE" id="PS01045">
    <property type="entry name" value="SQUALEN_PHYTOEN_SYN_2"/>
    <property type="match status" value="1"/>
</dbReference>
<keyword evidence="3" id="KW-1185">Reference proteome</keyword>
<accession>A0A437MVE1</accession>
<name>A0A437MVE1_9SPHI</name>
<dbReference type="Proteomes" id="UP000282759">
    <property type="component" value="Unassembled WGS sequence"/>
</dbReference>
<dbReference type="SFLD" id="SFLDS00005">
    <property type="entry name" value="Isoprenoid_Synthase_Type_I"/>
    <property type="match status" value="1"/>
</dbReference>
<evidence type="ECO:0000313" key="3">
    <source>
        <dbReference type="Proteomes" id="UP000282759"/>
    </source>
</evidence>
<dbReference type="GO" id="GO:0051996">
    <property type="term" value="F:squalene synthase [NAD(P)H] activity"/>
    <property type="evidence" value="ECO:0007669"/>
    <property type="project" value="InterPro"/>
</dbReference>
<dbReference type="SFLD" id="SFLDG01212">
    <property type="entry name" value="Phytoene_synthase_like"/>
    <property type="match status" value="1"/>
</dbReference>
<dbReference type="GO" id="GO:0004311">
    <property type="term" value="F:geranylgeranyl diphosphate synthase activity"/>
    <property type="evidence" value="ECO:0007669"/>
    <property type="project" value="InterPro"/>
</dbReference>